<evidence type="ECO:0000259" key="9">
    <source>
        <dbReference type="Pfam" id="PF03711"/>
    </source>
</evidence>
<dbReference type="AlphaFoldDB" id="A0A413R8B5"/>
<keyword evidence="6" id="KW-0175">Coiled coil</keyword>
<reference evidence="12 13" key="1">
    <citation type="submission" date="2018-08" db="EMBL/GenBank/DDBJ databases">
        <title>A genome reference for cultivated species of the human gut microbiota.</title>
        <authorList>
            <person name="Zou Y."/>
            <person name="Xue W."/>
            <person name="Luo G."/>
        </authorList>
    </citation>
    <scope>NUCLEOTIDE SEQUENCE [LARGE SCALE GENOMIC DNA]</scope>
    <source>
        <strain evidence="11 13">AM23-22</strain>
        <strain evidence="10 12">AM44-11BH</strain>
    </source>
</reference>
<dbReference type="EMBL" id="QRHR01000005">
    <property type="protein sequence ID" value="RHF88798.1"/>
    <property type="molecule type" value="Genomic_DNA"/>
</dbReference>
<comment type="caution">
    <text evidence="10">The sequence shown here is derived from an EMBL/GenBank/DDBJ whole genome shotgun (WGS) entry which is preliminary data.</text>
</comment>
<dbReference type="SUPFAM" id="SSF55904">
    <property type="entry name" value="Ornithine decarboxylase C-terminal domain"/>
    <property type="match status" value="1"/>
</dbReference>
<feature type="region of interest" description="Disordered" evidence="7">
    <location>
        <begin position="1"/>
        <end position="23"/>
    </location>
</feature>
<evidence type="ECO:0000256" key="6">
    <source>
        <dbReference type="SAM" id="Coils"/>
    </source>
</evidence>
<dbReference type="PANTHER" id="PTHR43277">
    <property type="entry name" value="ARGININE DECARBOXYLASE"/>
    <property type="match status" value="1"/>
</dbReference>
<evidence type="ECO:0000256" key="2">
    <source>
        <dbReference type="ARBA" id="ARBA00010671"/>
    </source>
</evidence>
<dbReference type="GO" id="GO:0008483">
    <property type="term" value="F:transaminase activity"/>
    <property type="evidence" value="ECO:0007669"/>
    <property type="project" value="UniProtKB-KW"/>
</dbReference>
<keyword evidence="10" id="KW-0032">Aminotransferase</keyword>
<accession>A0A413R8B5</accession>
<evidence type="ECO:0000256" key="4">
    <source>
        <dbReference type="ARBA" id="ARBA00022898"/>
    </source>
</evidence>
<dbReference type="PANTHER" id="PTHR43277:SF4">
    <property type="entry name" value="ARGININE DECARBOXYLASE"/>
    <property type="match status" value="1"/>
</dbReference>
<evidence type="ECO:0000256" key="7">
    <source>
        <dbReference type="SAM" id="MobiDB-lite"/>
    </source>
</evidence>
<feature type="domain" description="Orn/Lys/Arg decarboxylase C-terminal" evidence="9">
    <location>
        <begin position="427"/>
        <end position="480"/>
    </location>
</feature>
<dbReference type="Pfam" id="PF01276">
    <property type="entry name" value="OKR_DC_1"/>
    <property type="match status" value="1"/>
</dbReference>
<dbReference type="InterPro" id="IPR008286">
    <property type="entry name" value="Prn/Lys/Arg_de-COase_C"/>
</dbReference>
<evidence type="ECO:0000259" key="8">
    <source>
        <dbReference type="Pfam" id="PF01276"/>
    </source>
</evidence>
<evidence type="ECO:0000256" key="3">
    <source>
        <dbReference type="ARBA" id="ARBA00022793"/>
    </source>
</evidence>
<keyword evidence="10" id="KW-0808">Transferase</keyword>
<dbReference type="InterPro" id="IPR015421">
    <property type="entry name" value="PyrdxlP-dep_Trfase_major"/>
</dbReference>
<proteinExistence type="inferred from homology"/>
<feature type="compositionally biased region" description="Low complexity" evidence="7">
    <location>
        <begin position="1"/>
        <end position="15"/>
    </location>
</feature>
<comment type="cofactor">
    <cofactor evidence="1">
        <name>pyridoxal 5'-phosphate</name>
        <dbReference type="ChEBI" id="CHEBI:597326"/>
    </cofactor>
</comment>
<dbReference type="InterPro" id="IPR052357">
    <property type="entry name" value="Orn_Lys_Arg_decarboxylase-I"/>
</dbReference>
<dbReference type="Gene3D" id="3.40.640.10">
    <property type="entry name" value="Type I PLP-dependent aspartate aminotransferase-like (Major domain)"/>
    <property type="match status" value="1"/>
</dbReference>
<dbReference type="GO" id="GO:0016831">
    <property type="term" value="F:carboxy-lyase activity"/>
    <property type="evidence" value="ECO:0007669"/>
    <property type="project" value="UniProtKB-KW"/>
</dbReference>
<dbReference type="InterPro" id="IPR036633">
    <property type="entry name" value="Prn/Lys/Arg_de-COase_C_sf"/>
</dbReference>
<protein>
    <submittedName>
        <fullName evidence="10">Aminotransferase class V-fold PLP-dependent enzyme</fullName>
    </submittedName>
</protein>
<dbReference type="Proteomes" id="UP000284779">
    <property type="component" value="Unassembled WGS sequence"/>
</dbReference>
<evidence type="ECO:0000313" key="10">
    <source>
        <dbReference type="EMBL" id="RHA18384.1"/>
    </source>
</evidence>
<feature type="coiled-coil region" evidence="6">
    <location>
        <begin position="386"/>
        <end position="419"/>
    </location>
</feature>
<dbReference type="InterPro" id="IPR015424">
    <property type="entry name" value="PyrdxlP-dep_Trfase"/>
</dbReference>
<dbReference type="EMBL" id="QSFD01000006">
    <property type="protein sequence ID" value="RHA18384.1"/>
    <property type="molecule type" value="Genomic_DNA"/>
</dbReference>
<evidence type="ECO:0000313" key="13">
    <source>
        <dbReference type="Proteomes" id="UP000286186"/>
    </source>
</evidence>
<keyword evidence="12" id="KW-1185">Reference proteome</keyword>
<evidence type="ECO:0000313" key="12">
    <source>
        <dbReference type="Proteomes" id="UP000284779"/>
    </source>
</evidence>
<keyword evidence="5" id="KW-0456">Lyase</keyword>
<keyword evidence="4" id="KW-0663">Pyridoxal phosphate</keyword>
<dbReference type="RefSeq" id="WP_117970714.1">
    <property type="nucleotide sequence ID" value="NZ_CATWJF010000049.1"/>
</dbReference>
<name>A0A413R8B5_9FIRM</name>
<sequence>MESNSYKNYNNNSRNNYKDNNEDYNCQKKSFYNELIEYSKNGRYPLHMPGHKRNERLFDGIDPYKVDITEIDGFDNLHNPKGIILDAMKNASDFFETDRTWFLVNGSSCGILAAISAVTNIGDKIIIGRNCHKAVYNCAKLRNLDVEYVYPSYIAKYGINGGYNKGEIENILKKNRDVKAVVLTSPTYDGIVSDIEEIARVVHKYNTVLIVDEAHGAHFGISEKIPVPAYKLGADLVIESTHKTLPAMTQTALLHLKGDRIDAGKVQEMLSIYETSSPSYVLMCSIDKCIREIQKNGQQRYDELLNVINKIRKNVNKCKYISIPCEELKNENNVFDVDVTKLIINVNNSGITGKQLGDILRHKYNIEVEMDSLKYVLGITTICDDYKELERLAEALKEIDKSLEEKQNEKISVELLKNKRMYSIYETDLKEKNTVNLFDSKDCISGEFVFLYPPGIPLVVPGEVITEELLEQIKVYLEANMNISGLKDNSNKTIEVVK</sequence>
<dbReference type="Proteomes" id="UP000286186">
    <property type="component" value="Unassembled WGS sequence"/>
</dbReference>
<feature type="domain" description="Orn/Lys/Arg decarboxylases family 1 pyridoxal-P attachment site" evidence="8">
    <location>
        <begin position="31"/>
        <end position="339"/>
    </location>
</feature>
<dbReference type="Pfam" id="PF03711">
    <property type="entry name" value="OKR_DC_1_C"/>
    <property type="match status" value="1"/>
</dbReference>
<evidence type="ECO:0000256" key="5">
    <source>
        <dbReference type="ARBA" id="ARBA00023239"/>
    </source>
</evidence>
<dbReference type="Gene3D" id="3.90.105.10">
    <property type="entry name" value="Molybdopterin biosynthesis moea protein, domain 2"/>
    <property type="match status" value="1"/>
</dbReference>
<dbReference type="SUPFAM" id="SSF53383">
    <property type="entry name" value="PLP-dependent transferases"/>
    <property type="match status" value="1"/>
</dbReference>
<comment type="similarity">
    <text evidence="2">Belongs to the Orn/Lys/Arg decarboxylase class-I family.</text>
</comment>
<gene>
    <name evidence="11" type="ORF">DW652_06060</name>
    <name evidence="10" type="ORF">DW944_07620</name>
</gene>
<dbReference type="InterPro" id="IPR000310">
    <property type="entry name" value="Orn/Lys/Arg_deCO2ase_major_dom"/>
</dbReference>
<organism evidence="10 12">
    <name type="scientific">Eubacterium ventriosum</name>
    <dbReference type="NCBI Taxonomy" id="39496"/>
    <lineage>
        <taxon>Bacteria</taxon>
        <taxon>Bacillati</taxon>
        <taxon>Bacillota</taxon>
        <taxon>Clostridia</taxon>
        <taxon>Eubacteriales</taxon>
        <taxon>Eubacteriaceae</taxon>
        <taxon>Eubacterium</taxon>
    </lineage>
</organism>
<evidence type="ECO:0000313" key="11">
    <source>
        <dbReference type="EMBL" id="RHF88798.1"/>
    </source>
</evidence>
<evidence type="ECO:0000256" key="1">
    <source>
        <dbReference type="ARBA" id="ARBA00001933"/>
    </source>
</evidence>
<keyword evidence="3" id="KW-0210">Decarboxylase</keyword>